<gene>
    <name evidence="3" type="primary">LOC111008653</name>
</gene>
<dbReference type="GeneID" id="111008653"/>
<protein>
    <submittedName>
        <fullName evidence="3">Uncharacterized protein LOC111008653</fullName>
    </submittedName>
</protein>
<dbReference type="PANTHER" id="PTHR34052">
    <property type="entry name" value="GLYCINE-RICH PROTEIN-LIKE"/>
    <property type="match status" value="1"/>
</dbReference>
<evidence type="ECO:0000313" key="3">
    <source>
        <dbReference type="RefSeq" id="XP_022137097.1"/>
    </source>
</evidence>
<dbReference type="RefSeq" id="XP_022137097.1">
    <property type="nucleotide sequence ID" value="XM_022281405.1"/>
</dbReference>
<name>A0A6J1C7A1_MOMCH</name>
<dbReference type="InterPro" id="IPR008972">
    <property type="entry name" value="Cupredoxin"/>
</dbReference>
<sequence length="110" mass="12038">MAFHNATQAVLAAASLGGASQARTVVGGPKGWCPGVNYTEWAIQNQLFYYGDALVFKYSPMQNDVGGHSVWLLPDLWRPFYCGSSEGDGGFDCGVSEMKFMVVPWLRLHC</sequence>
<dbReference type="PANTHER" id="PTHR34052:SF1">
    <property type="entry name" value="OS06G0216700 PROTEIN"/>
    <property type="match status" value="1"/>
</dbReference>
<dbReference type="Proteomes" id="UP000504603">
    <property type="component" value="Unplaced"/>
</dbReference>
<organism evidence="2 3">
    <name type="scientific">Momordica charantia</name>
    <name type="common">Bitter gourd</name>
    <name type="synonym">Balsam pear</name>
    <dbReference type="NCBI Taxonomy" id="3673"/>
    <lineage>
        <taxon>Eukaryota</taxon>
        <taxon>Viridiplantae</taxon>
        <taxon>Streptophyta</taxon>
        <taxon>Embryophyta</taxon>
        <taxon>Tracheophyta</taxon>
        <taxon>Spermatophyta</taxon>
        <taxon>Magnoliopsida</taxon>
        <taxon>eudicotyledons</taxon>
        <taxon>Gunneridae</taxon>
        <taxon>Pentapetalae</taxon>
        <taxon>rosids</taxon>
        <taxon>fabids</taxon>
        <taxon>Cucurbitales</taxon>
        <taxon>Cucurbitaceae</taxon>
        <taxon>Momordiceae</taxon>
        <taxon>Momordica</taxon>
    </lineage>
</organism>
<accession>A0A6J1C7A1</accession>
<evidence type="ECO:0000259" key="1">
    <source>
        <dbReference type="Pfam" id="PF02298"/>
    </source>
</evidence>
<keyword evidence="2" id="KW-1185">Reference proteome</keyword>
<dbReference type="InterPro" id="IPR003245">
    <property type="entry name" value="Phytocyanin_dom"/>
</dbReference>
<dbReference type="Gene3D" id="2.60.40.420">
    <property type="entry name" value="Cupredoxins - blue copper proteins"/>
    <property type="match status" value="1"/>
</dbReference>
<feature type="domain" description="Phytocyanin" evidence="1">
    <location>
        <begin position="34"/>
        <end position="65"/>
    </location>
</feature>
<dbReference type="SUPFAM" id="SSF49503">
    <property type="entry name" value="Cupredoxins"/>
    <property type="match status" value="1"/>
</dbReference>
<dbReference type="AlphaFoldDB" id="A0A6J1C7A1"/>
<dbReference type="Pfam" id="PF02298">
    <property type="entry name" value="Cu_bind_like"/>
    <property type="match status" value="1"/>
</dbReference>
<evidence type="ECO:0000313" key="2">
    <source>
        <dbReference type="Proteomes" id="UP000504603"/>
    </source>
</evidence>
<dbReference type="KEGG" id="mcha:111008653"/>
<reference evidence="3" key="1">
    <citation type="submission" date="2025-08" db="UniProtKB">
        <authorList>
            <consortium name="RefSeq"/>
        </authorList>
    </citation>
    <scope>IDENTIFICATION</scope>
    <source>
        <strain evidence="3">OHB3-1</strain>
    </source>
</reference>
<proteinExistence type="predicted"/>
<dbReference type="GO" id="GO:0009055">
    <property type="term" value="F:electron transfer activity"/>
    <property type="evidence" value="ECO:0007669"/>
    <property type="project" value="InterPro"/>
</dbReference>